<dbReference type="PANTHER" id="PTHR24049">
    <property type="entry name" value="CRUMBS FAMILY MEMBER"/>
    <property type="match status" value="1"/>
</dbReference>
<feature type="disulfide bond" evidence="16">
    <location>
        <begin position="213"/>
        <end position="222"/>
    </location>
</feature>
<dbReference type="GO" id="GO:0005509">
    <property type="term" value="F:calcium ion binding"/>
    <property type="evidence" value="ECO:0007669"/>
    <property type="project" value="InterPro"/>
</dbReference>
<dbReference type="PRINTS" id="PR02059">
    <property type="entry name" value="JAGGEDFAMILY"/>
</dbReference>
<evidence type="ECO:0000256" key="15">
    <source>
        <dbReference type="PROSITE-ProRule" id="PRU00076"/>
    </source>
</evidence>
<dbReference type="GO" id="GO:0045197">
    <property type="term" value="P:establishment or maintenance of epithelial cell apical/basal polarity"/>
    <property type="evidence" value="ECO:0007669"/>
    <property type="project" value="TreeGrafter"/>
</dbReference>
<dbReference type="SMART" id="SM00051">
    <property type="entry name" value="DSL"/>
    <property type="match status" value="1"/>
</dbReference>
<dbReference type="FunFam" id="2.10.25.10:FF:000146">
    <property type="entry name" value="Putative neurogenic locus notch"/>
    <property type="match status" value="1"/>
</dbReference>
<evidence type="ECO:0000256" key="11">
    <source>
        <dbReference type="ARBA" id="ARBA00022989"/>
    </source>
</evidence>
<feature type="disulfide bond" evidence="15">
    <location>
        <begin position="507"/>
        <end position="516"/>
    </location>
</feature>
<evidence type="ECO:0000256" key="16">
    <source>
        <dbReference type="PROSITE-ProRule" id="PRU00377"/>
    </source>
</evidence>
<dbReference type="InterPro" id="IPR001774">
    <property type="entry name" value="DSL"/>
</dbReference>
<dbReference type="PROSITE" id="PS01187">
    <property type="entry name" value="EGF_CA"/>
    <property type="match status" value="5"/>
</dbReference>
<feature type="domain" description="DSL" evidence="22">
    <location>
        <begin position="178"/>
        <end position="222"/>
    </location>
</feature>
<proteinExistence type="predicted"/>
<feature type="disulfide bond" evidence="16">
    <location>
        <begin position="180"/>
        <end position="189"/>
    </location>
</feature>
<keyword evidence="3 15" id="KW-0245">EGF-like domain</keyword>
<accession>A0A8K0EUY5</accession>
<dbReference type="PRINTS" id="PR00010">
    <property type="entry name" value="EGFBLOOD"/>
</dbReference>
<dbReference type="SMART" id="SM00179">
    <property type="entry name" value="EGF_CA"/>
    <property type="match status" value="14"/>
</dbReference>
<dbReference type="FunFam" id="2.10.25.10:FF:000117">
    <property type="entry name" value="Delta-like protein"/>
    <property type="match status" value="1"/>
</dbReference>
<evidence type="ECO:0000256" key="4">
    <source>
        <dbReference type="ARBA" id="ARBA00022553"/>
    </source>
</evidence>
<feature type="disulfide bond" evidence="16">
    <location>
        <begin position="193"/>
        <end position="205"/>
    </location>
</feature>
<dbReference type="GO" id="GO:0007157">
    <property type="term" value="P:heterophilic cell-cell adhesion via plasma membrane cell adhesion molecules"/>
    <property type="evidence" value="ECO:0007669"/>
    <property type="project" value="TreeGrafter"/>
</dbReference>
<dbReference type="Pfam" id="PF23575">
    <property type="entry name" value="JAG1"/>
    <property type="match status" value="1"/>
</dbReference>
<dbReference type="CDD" id="cd00054">
    <property type="entry name" value="EGF_CA"/>
    <property type="match status" value="13"/>
</dbReference>
<dbReference type="GO" id="GO:0003008">
    <property type="term" value="P:system process"/>
    <property type="evidence" value="ECO:0007669"/>
    <property type="project" value="UniProtKB-ARBA"/>
</dbReference>
<evidence type="ECO:0000256" key="5">
    <source>
        <dbReference type="ARBA" id="ARBA00022692"/>
    </source>
</evidence>
<feature type="domain" description="EGF-like" evidence="21">
    <location>
        <begin position="776"/>
        <end position="812"/>
    </location>
</feature>
<evidence type="ECO:0000259" key="21">
    <source>
        <dbReference type="PROSITE" id="PS50026"/>
    </source>
</evidence>
<dbReference type="Pfam" id="PF21700">
    <property type="entry name" value="EGF_DL_JAG"/>
    <property type="match status" value="1"/>
</dbReference>
<dbReference type="GO" id="GO:0007219">
    <property type="term" value="P:Notch signaling pathway"/>
    <property type="evidence" value="ECO:0007669"/>
    <property type="project" value="UniProtKB-KW"/>
</dbReference>
<feature type="disulfide bond" evidence="15">
    <location>
        <begin position="317"/>
        <end position="326"/>
    </location>
</feature>
<feature type="domain" description="EGF-like" evidence="21">
    <location>
        <begin position="661"/>
        <end position="697"/>
    </location>
</feature>
<evidence type="ECO:0000256" key="8">
    <source>
        <dbReference type="ARBA" id="ARBA00022782"/>
    </source>
</evidence>
<name>A0A8K0EUY5_BRALA</name>
<dbReference type="FunFam" id="2.10.25.10:FF:000018">
    <property type="entry name" value="Delta-like 1"/>
    <property type="match status" value="1"/>
</dbReference>
<keyword evidence="14" id="KW-0325">Glycoprotein</keyword>
<dbReference type="InterPro" id="IPR000742">
    <property type="entry name" value="EGF"/>
</dbReference>
<feature type="disulfide bond" evidence="15">
    <location>
        <begin position="840"/>
        <end position="849"/>
    </location>
</feature>
<dbReference type="FunFam" id="2.10.25.10:FF:000310">
    <property type="entry name" value="Delta-like protein"/>
    <property type="match status" value="1"/>
</dbReference>
<evidence type="ECO:0000256" key="3">
    <source>
        <dbReference type="ARBA" id="ARBA00022536"/>
    </source>
</evidence>
<keyword evidence="12 17" id="KW-0472">Membrane</keyword>
<feature type="disulfide bond" evidence="15">
    <location>
        <begin position="802"/>
        <end position="811"/>
    </location>
</feature>
<organism evidence="23 24">
    <name type="scientific">Branchiostoma lanceolatum</name>
    <name type="common">Common lancelet</name>
    <name type="synonym">Amphioxus lanceolatum</name>
    <dbReference type="NCBI Taxonomy" id="7740"/>
    <lineage>
        <taxon>Eukaryota</taxon>
        <taxon>Metazoa</taxon>
        <taxon>Chordata</taxon>
        <taxon>Cephalochordata</taxon>
        <taxon>Leptocardii</taxon>
        <taxon>Amphioxiformes</taxon>
        <taxon>Branchiostomatidae</taxon>
        <taxon>Branchiostoma</taxon>
    </lineage>
</organism>
<feature type="disulfide bond" evidence="15">
    <location>
        <begin position="448"/>
        <end position="458"/>
    </location>
</feature>
<dbReference type="InterPro" id="IPR001881">
    <property type="entry name" value="EGF-like_Ca-bd_dom"/>
</dbReference>
<reference evidence="23" key="1">
    <citation type="submission" date="2022-01" db="EMBL/GenBank/DDBJ databases">
        <authorList>
            <person name="Braso-Vives M."/>
        </authorList>
    </citation>
    <scope>NUCLEOTIDE SEQUENCE</scope>
</reference>
<evidence type="ECO:0000256" key="7">
    <source>
        <dbReference type="ARBA" id="ARBA00022737"/>
    </source>
</evidence>
<dbReference type="GO" id="GO:0048018">
    <property type="term" value="F:receptor ligand activity"/>
    <property type="evidence" value="ECO:0007669"/>
    <property type="project" value="UniProtKB-ARBA"/>
</dbReference>
<feature type="domain" description="EGF-like" evidence="21">
    <location>
        <begin position="406"/>
        <end position="442"/>
    </location>
</feature>
<dbReference type="EMBL" id="OV696689">
    <property type="protein sequence ID" value="CAH1264238.1"/>
    <property type="molecule type" value="Genomic_DNA"/>
</dbReference>
<dbReference type="InterPro" id="IPR011651">
    <property type="entry name" value="Notch_ligand_N"/>
</dbReference>
<comment type="caution">
    <text evidence="15">Lacks conserved residue(s) required for the propagation of feature annotation.</text>
</comment>
<dbReference type="FunFam" id="2.10.25.10:FF:000061">
    <property type="entry name" value="Delta-like protein"/>
    <property type="match status" value="3"/>
</dbReference>
<feature type="transmembrane region" description="Helical" evidence="19">
    <location>
        <begin position="1078"/>
        <end position="1103"/>
    </location>
</feature>
<dbReference type="InterPro" id="IPR056986">
    <property type="entry name" value="JAG1_1/2_dom"/>
</dbReference>
<feature type="disulfide bond" evidence="15">
    <location>
        <begin position="394"/>
        <end position="403"/>
    </location>
</feature>
<evidence type="ECO:0000256" key="17">
    <source>
        <dbReference type="RuleBase" id="RU280815"/>
    </source>
</evidence>
<dbReference type="FunFam" id="2.10.25.10:FF:000148">
    <property type="entry name" value="Delta-like protein"/>
    <property type="match status" value="1"/>
</dbReference>
<feature type="domain" description="EGF-like" evidence="21">
    <location>
        <begin position="367"/>
        <end position="404"/>
    </location>
</feature>
<dbReference type="FunFam" id="2.10.25.10:FF:000007">
    <property type="entry name" value="Delta-like protein"/>
    <property type="match status" value="1"/>
</dbReference>
<evidence type="ECO:0000256" key="10">
    <source>
        <dbReference type="ARBA" id="ARBA00022976"/>
    </source>
</evidence>
<dbReference type="InterPro" id="IPR026219">
    <property type="entry name" value="Jagged/Serrate"/>
</dbReference>
<evidence type="ECO:0000256" key="14">
    <source>
        <dbReference type="ARBA" id="ARBA00023180"/>
    </source>
</evidence>
<dbReference type="InterPro" id="IPR018097">
    <property type="entry name" value="EGF_Ca-bd_CS"/>
</dbReference>
<comment type="subcellular location">
    <subcellularLocation>
        <location evidence="1 17">Membrane</location>
        <topology evidence="1 17">Single-pass type I membrane protein</topology>
    </subcellularLocation>
</comment>
<dbReference type="PROSITE" id="PS01186">
    <property type="entry name" value="EGF_2"/>
    <property type="match status" value="13"/>
</dbReference>
<dbReference type="Gene3D" id="2.10.25.10">
    <property type="entry name" value="Laminin"/>
    <property type="match status" value="15"/>
</dbReference>
<dbReference type="InterPro" id="IPR000152">
    <property type="entry name" value="EGF-type_Asp/Asn_hydroxyl_site"/>
</dbReference>
<dbReference type="GO" id="GO:0030182">
    <property type="term" value="P:neuron differentiation"/>
    <property type="evidence" value="ECO:0007669"/>
    <property type="project" value="UniProtKB-ARBA"/>
</dbReference>
<evidence type="ECO:0000256" key="2">
    <source>
        <dbReference type="ARBA" id="ARBA00022473"/>
    </source>
</evidence>
<dbReference type="FunFam" id="2.10.25.10:FF:000122">
    <property type="entry name" value="Protein crumbs homolog 2"/>
    <property type="match status" value="1"/>
</dbReference>
<feature type="chain" id="PRO_5035440988" description="Delta-like protein" evidence="20">
    <location>
        <begin position="27"/>
        <end position="1211"/>
    </location>
</feature>
<dbReference type="Proteomes" id="UP000838412">
    <property type="component" value="Chromosome 4"/>
</dbReference>
<feature type="region of interest" description="Disordered" evidence="18">
    <location>
        <begin position="1111"/>
        <end position="1169"/>
    </location>
</feature>
<dbReference type="GO" id="GO:0005886">
    <property type="term" value="C:plasma membrane"/>
    <property type="evidence" value="ECO:0007669"/>
    <property type="project" value="TreeGrafter"/>
</dbReference>
<dbReference type="Pfam" id="PF25024">
    <property type="entry name" value="EGF_TEN"/>
    <property type="match status" value="1"/>
</dbReference>
<evidence type="ECO:0000256" key="13">
    <source>
        <dbReference type="ARBA" id="ARBA00023157"/>
    </source>
</evidence>
<keyword evidence="8" id="KW-0221">Differentiation</keyword>
<dbReference type="PROSITE" id="PS50026">
    <property type="entry name" value="EGF_3"/>
    <property type="match status" value="14"/>
</dbReference>
<keyword evidence="13 15" id="KW-1015">Disulfide bond</keyword>
<keyword evidence="24" id="KW-1185">Reference proteome</keyword>
<gene>
    <name evidence="23" type="primary">JAG1</name>
    <name evidence="23" type="ORF">BLAG_LOCUS18674</name>
</gene>
<dbReference type="GO" id="GO:0048598">
    <property type="term" value="P:embryonic morphogenesis"/>
    <property type="evidence" value="ECO:0007669"/>
    <property type="project" value="UniProtKB-ARBA"/>
</dbReference>
<dbReference type="PROSITE" id="PS51051">
    <property type="entry name" value="DSL"/>
    <property type="match status" value="1"/>
</dbReference>
<feature type="domain" description="EGF-like" evidence="21">
    <location>
        <begin position="814"/>
        <end position="850"/>
    </location>
</feature>
<dbReference type="OrthoDB" id="283575at2759"/>
<dbReference type="GO" id="GO:0090596">
    <property type="term" value="P:sensory organ morphogenesis"/>
    <property type="evidence" value="ECO:0007669"/>
    <property type="project" value="UniProtKB-ARBA"/>
</dbReference>
<dbReference type="GO" id="GO:0035239">
    <property type="term" value="P:tube morphogenesis"/>
    <property type="evidence" value="ECO:0007669"/>
    <property type="project" value="UniProtKB-ARBA"/>
</dbReference>
<evidence type="ECO:0000259" key="22">
    <source>
        <dbReference type="PROSITE" id="PS51051"/>
    </source>
</evidence>
<feature type="domain" description="EGF-like" evidence="21">
    <location>
        <begin position="699"/>
        <end position="735"/>
    </location>
</feature>
<evidence type="ECO:0000256" key="20">
    <source>
        <dbReference type="SAM" id="SignalP"/>
    </source>
</evidence>
<feature type="disulfide bond" evidence="15">
    <location>
        <begin position="725"/>
        <end position="734"/>
    </location>
</feature>
<dbReference type="GO" id="GO:0048568">
    <property type="term" value="P:embryonic organ development"/>
    <property type="evidence" value="ECO:0007669"/>
    <property type="project" value="UniProtKB-ARBA"/>
</dbReference>
<dbReference type="FunFam" id="2.10.25.140:FF:000001">
    <property type="entry name" value="Delta-like protein"/>
    <property type="match status" value="1"/>
</dbReference>
<dbReference type="SUPFAM" id="SSF57184">
    <property type="entry name" value="Growth factor receptor domain"/>
    <property type="match status" value="2"/>
</dbReference>
<feature type="domain" description="EGF-like" evidence="21">
    <location>
        <begin position="738"/>
        <end position="774"/>
    </location>
</feature>
<evidence type="ECO:0000256" key="9">
    <source>
        <dbReference type="ARBA" id="ARBA00022843"/>
    </source>
</evidence>
<feature type="domain" description="EGF-like" evidence="21">
    <location>
        <begin position="444"/>
        <end position="479"/>
    </location>
</feature>
<dbReference type="Pfam" id="PF07657">
    <property type="entry name" value="MNNL"/>
    <property type="match status" value="1"/>
</dbReference>
<evidence type="ECO:0000256" key="18">
    <source>
        <dbReference type="SAM" id="MobiDB-lite"/>
    </source>
</evidence>
<dbReference type="PROSITE" id="PS00022">
    <property type="entry name" value="EGF_1"/>
    <property type="match status" value="14"/>
</dbReference>
<feature type="disulfide bond" evidence="15">
    <location>
        <begin position="611"/>
        <end position="620"/>
    </location>
</feature>
<dbReference type="InterPro" id="IPR009030">
    <property type="entry name" value="Growth_fac_rcpt_cys_sf"/>
</dbReference>
<keyword evidence="9" id="KW-0832">Ubl conjugation</keyword>
<keyword evidence="7 17" id="KW-0677">Repeat</keyword>
<dbReference type="GO" id="GO:0055123">
    <property type="term" value="P:digestive system development"/>
    <property type="evidence" value="ECO:0007669"/>
    <property type="project" value="UniProtKB-ARBA"/>
</dbReference>
<dbReference type="GO" id="GO:0007283">
    <property type="term" value="P:spermatogenesis"/>
    <property type="evidence" value="ECO:0007669"/>
    <property type="project" value="UniProtKB-ARBA"/>
</dbReference>
<protein>
    <recommendedName>
        <fullName evidence="17">Delta-like protein</fullName>
    </recommendedName>
</protein>
<dbReference type="GO" id="GO:0005829">
    <property type="term" value="C:cytosol"/>
    <property type="evidence" value="ECO:0007669"/>
    <property type="project" value="UniProtKB-ARBA"/>
</dbReference>
<evidence type="ECO:0000256" key="6">
    <source>
        <dbReference type="ARBA" id="ARBA00022729"/>
    </source>
</evidence>
<dbReference type="GO" id="GO:0032991">
    <property type="term" value="C:protein-containing complex"/>
    <property type="evidence" value="ECO:0007669"/>
    <property type="project" value="TreeGrafter"/>
</dbReference>
<dbReference type="GO" id="GO:0051240">
    <property type="term" value="P:positive regulation of multicellular organismal process"/>
    <property type="evidence" value="ECO:0007669"/>
    <property type="project" value="UniProtKB-ARBA"/>
</dbReference>
<feature type="disulfide bond" evidence="15">
    <location>
        <begin position="649"/>
        <end position="658"/>
    </location>
</feature>
<evidence type="ECO:0000256" key="1">
    <source>
        <dbReference type="ARBA" id="ARBA00004479"/>
    </source>
</evidence>
<dbReference type="FunFam" id="2.10.25.10:FF:000613">
    <property type="entry name" value="Delta-like protein"/>
    <property type="match status" value="1"/>
</dbReference>
<dbReference type="FunFam" id="2.10.25.10:FF:000095">
    <property type="entry name" value="Notch, isoform B"/>
    <property type="match status" value="1"/>
</dbReference>
<keyword evidence="2 17" id="KW-0217">Developmental protein</keyword>
<keyword evidence="10" id="KW-0914">Notch signaling pathway</keyword>
<dbReference type="GO" id="GO:0030855">
    <property type="term" value="P:epithelial cell differentiation"/>
    <property type="evidence" value="ECO:0007669"/>
    <property type="project" value="UniProtKB-ARBA"/>
</dbReference>
<feature type="domain" description="EGF-like" evidence="21">
    <location>
        <begin position="623"/>
        <end position="659"/>
    </location>
</feature>
<evidence type="ECO:0000256" key="12">
    <source>
        <dbReference type="ARBA" id="ARBA00023136"/>
    </source>
</evidence>
<keyword evidence="11 17" id="KW-1133">Transmembrane helix</keyword>
<feature type="domain" description="EGF-like" evidence="21">
    <location>
        <begin position="481"/>
        <end position="517"/>
    </location>
</feature>
<dbReference type="SMART" id="SM00215">
    <property type="entry name" value="VWC_out"/>
    <property type="match status" value="1"/>
</dbReference>
<dbReference type="InterPro" id="IPR051022">
    <property type="entry name" value="Notch_Cell-Fate_Det"/>
</dbReference>
<dbReference type="Gene3D" id="2.10.25.140">
    <property type="match status" value="1"/>
</dbReference>
<dbReference type="FunFam" id="2.10.25.10:FF:000431">
    <property type="entry name" value="Delta-like protein"/>
    <property type="match status" value="1"/>
</dbReference>
<dbReference type="Pfam" id="PF01414">
    <property type="entry name" value="DSL"/>
    <property type="match status" value="1"/>
</dbReference>
<feature type="domain" description="EGF-like" evidence="21">
    <location>
        <begin position="519"/>
        <end position="555"/>
    </location>
</feature>
<dbReference type="GO" id="GO:0009953">
    <property type="term" value="P:dorsal/ventral pattern formation"/>
    <property type="evidence" value="ECO:0007669"/>
    <property type="project" value="UniProtKB-ARBA"/>
</dbReference>
<feature type="disulfide bond" evidence="15">
    <location>
        <begin position="687"/>
        <end position="696"/>
    </location>
</feature>
<dbReference type="SUPFAM" id="SSF57196">
    <property type="entry name" value="EGF/Laminin"/>
    <property type="match status" value="8"/>
</dbReference>
<feature type="disulfide bond" evidence="15">
    <location>
        <begin position="432"/>
        <end position="441"/>
    </location>
</feature>
<sequence>MVHRAAFLLKAVGIVLLTSTIQLSHASGYFELQINSIQNIAGQLISGNCCDGVKDYDGSCTQNACDTYFRVCLKEYQVKPSASGSCTFGRYTSPVLGGNSFSLLTNNGNNAGRVRLSFDFGWTSGYTLILEAWDRDNSSRTDGIIDSYSVSGMIHPGNTWQNFQYNGPTAVIDYKIRVLCEEHYYGSNCSRYCRPRDDFVGHFSCDQNGNKVCKEGWMGVDCKTPVCRVGCNTAHGQCSVPGQCRCQYGWQGPLCDQCIPYPGCVHGSCNSPWECLCDTNWGGLLCDKDLNFCGRHQPCLNGGTCHNEDPDEYRCECVEGFSGRSCEIAEQPCVSNPCQNGGQCTEVSNGFRCTCALGWTGDTCDIDIDDCKEPNPCAHGGRCVDELNGYHCQCPPGWLGSTCQIDDNECEDSPCEHAYACRNLIGDYVCDCQPGWTGKNCHINIPDCTGQCQNGATCVDLVNGYHCECALGFEGRRCQRNINECLSNPCRNGGQCVDGDNSYTCRCPLGFVGRNCEIDVDFCNPNPCQNDAQCYNLETDYFCQCRDGFESKNCTHLKDHCQTGPCEVIDSCTVAVSSNASSDGVMIISSNVCGDHGNCISQPDGDFTCACNRGYTGTFCQENINDCAVNRCLNGATCVDGINSFQCVCSEGWEGILCNQNKNECSRNPCRNNGTCVDHVADFSCHCKSPWKGRTCNSLHSHCDDMTCAHGGTCIDLGDTFTCLCSPGWEGFTCHIAKNHSCASNPCQNGATCINSGDSFTCMCREGFEGSQCQDNVNDCNPHPCYNGGRCVDGVNWYRCECAEGFVGPDCRININDCASHPCAYGSTCLDGINDYTCKCPAGRTGRHCELVLGDLQRQPCWGSGGLFAHGTKWEDECNTCSCRNAEVVCSQIWCGPEVCFAGDGNTMDSMECPPGQYCMVPTEDSCFTPPCGRWGHCRTPGLDLPAGPVSRTSTCLPNTTELDNNCAKITLMFDKTRMSTGVCVEDICNTLRHLPVLDELAWDKSLLLLCDTVEDINNSIAVAVSTEDTSGGRDNVVREVVNTIAAYISKKQSNSSILAAIVEVKVETTIINYKDTLMVPLICAIVGSIVLISLVVILIWCLGQRRKRRPPNPDHRINLENKTNNKQEDVNVQRYRNPIYQPIDKGTHSRNSLDSVDNQHREKVSHKNQRVLYKRDSYRDRGKHNLDKRKNIKDINTRSSQSVASIELIV</sequence>
<dbReference type="Gene3D" id="2.60.40.3510">
    <property type="match status" value="1"/>
</dbReference>
<feature type="disulfide bond" evidence="15">
    <location>
        <begin position="469"/>
        <end position="478"/>
    </location>
</feature>
<evidence type="ECO:0000313" key="23">
    <source>
        <dbReference type="EMBL" id="CAH1264238.1"/>
    </source>
</evidence>
<comment type="function">
    <text evidence="17">Putative Notch ligand involved in the mediation of Notch signaling.</text>
</comment>
<dbReference type="PROSITE" id="PS00010">
    <property type="entry name" value="ASX_HYDROXYL"/>
    <property type="match status" value="11"/>
</dbReference>
<dbReference type="AlphaFoldDB" id="A0A8K0EUY5"/>
<feature type="domain" description="EGF-like" evidence="21">
    <location>
        <begin position="581"/>
        <end position="621"/>
    </location>
</feature>
<feature type="compositionally biased region" description="Basic and acidic residues" evidence="18">
    <location>
        <begin position="1112"/>
        <end position="1132"/>
    </location>
</feature>
<dbReference type="GO" id="GO:0005112">
    <property type="term" value="F:Notch binding"/>
    <property type="evidence" value="ECO:0007669"/>
    <property type="project" value="InterPro"/>
</dbReference>
<feature type="disulfide bond" evidence="15">
    <location>
        <begin position="764"/>
        <end position="773"/>
    </location>
</feature>
<keyword evidence="4" id="KW-0597">Phosphoprotein</keyword>
<evidence type="ECO:0000313" key="24">
    <source>
        <dbReference type="Proteomes" id="UP000838412"/>
    </source>
</evidence>
<dbReference type="FunFam" id="2.10.25.10:FF:000004">
    <property type="entry name" value="Neurogenic locus notch 1"/>
    <property type="match status" value="1"/>
</dbReference>
<dbReference type="FunFam" id="2.10.25.10:FF:000824">
    <property type="entry name" value="Delta-like protein"/>
    <property type="match status" value="1"/>
</dbReference>
<feature type="disulfide bond" evidence="15">
    <location>
        <begin position="545"/>
        <end position="554"/>
    </location>
</feature>
<dbReference type="GO" id="GO:0048468">
    <property type="term" value="P:cell development"/>
    <property type="evidence" value="ECO:0007669"/>
    <property type="project" value="UniProtKB-ARBA"/>
</dbReference>
<keyword evidence="5 17" id="KW-0812">Transmembrane</keyword>
<evidence type="ECO:0000256" key="19">
    <source>
        <dbReference type="SAM" id="Phobius"/>
    </source>
</evidence>
<feature type="domain" description="EGF-like" evidence="21">
    <location>
        <begin position="289"/>
        <end position="327"/>
    </location>
</feature>
<dbReference type="Pfam" id="PF00008">
    <property type="entry name" value="EGF"/>
    <property type="match status" value="7"/>
</dbReference>
<feature type="domain" description="EGF-like" evidence="21">
    <location>
        <begin position="329"/>
        <end position="365"/>
    </location>
</feature>
<keyword evidence="6 17" id="KW-0732">Signal</keyword>
<dbReference type="InterPro" id="IPR001007">
    <property type="entry name" value="VWF_dom"/>
</dbReference>
<feature type="signal peptide" evidence="20">
    <location>
        <begin position="1"/>
        <end position="26"/>
    </location>
</feature>
<dbReference type="SMART" id="SM00181">
    <property type="entry name" value="EGF"/>
    <property type="match status" value="17"/>
</dbReference>
<feature type="disulfide bond" evidence="15">
    <location>
        <begin position="355"/>
        <end position="364"/>
    </location>
</feature>